<dbReference type="RefSeq" id="WP_021072095.1">
    <property type="nucleotide sequence ID" value="NZ_ATDL01000022.1"/>
</dbReference>
<protein>
    <submittedName>
        <fullName evidence="1">Uncharacterized protein</fullName>
    </submittedName>
</protein>
<dbReference type="Proteomes" id="UP000016584">
    <property type="component" value="Unassembled WGS sequence"/>
</dbReference>
<name>U2J3Y9_9SPHI</name>
<organism evidence="1 2">
    <name type="scientific">Sphingobacterium paucimobilis HER1398</name>
    <dbReference type="NCBI Taxonomy" id="1346330"/>
    <lineage>
        <taxon>Bacteria</taxon>
        <taxon>Pseudomonadati</taxon>
        <taxon>Bacteroidota</taxon>
        <taxon>Sphingobacteriia</taxon>
        <taxon>Sphingobacteriales</taxon>
        <taxon>Sphingobacteriaceae</taxon>
        <taxon>Sphingobacterium</taxon>
    </lineage>
</organism>
<comment type="caution">
    <text evidence="1">The sequence shown here is derived from an EMBL/GenBank/DDBJ whole genome shotgun (WGS) entry which is preliminary data.</text>
</comment>
<gene>
    <name evidence="1" type="ORF">M472_01150</name>
</gene>
<reference evidence="1 2" key="1">
    <citation type="journal article" date="2013" name="Genome Announc.">
        <title>The Draft Genome Sequence of Sphingomonas paucimobilis Strain HER1398 (Proteobacteria), Host to the Giant PAU Phage, Indicates That It Is a Member of the Genus Sphingobacterium (Bacteroidetes).</title>
        <authorList>
            <person name="White R.A.III."/>
            <person name="Suttle C.A."/>
        </authorList>
    </citation>
    <scope>NUCLEOTIDE SEQUENCE [LARGE SCALE GENOMIC DNA]</scope>
    <source>
        <strain evidence="1 2">HER1398</strain>
    </source>
</reference>
<dbReference type="EMBL" id="ATDL01000022">
    <property type="protein sequence ID" value="ERJ57363.1"/>
    <property type="molecule type" value="Genomic_DNA"/>
</dbReference>
<evidence type="ECO:0000313" key="1">
    <source>
        <dbReference type="EMBL" id="ERJ57363.1"/>
    </source>
</evidence>
<dbReference type="AlphaFoldDB" id="U2J3Y9"/>
<keyword evidence="2" id="KW-1185">Reference proteome</keyword>
<evidence type="ECO:0000313" key="2">
    <source>
        <dbReference type="Proteomes" id="UP000016584"/>
    </source>
</evidence>
<dbReference type="STRING" id="1346330.M472_01150"/>
<accession>U2J3Y9</accession>
<proteinExistence type="predicted"/>
<sequence length="58" mass="6549">MNKKKKHYIPPQITTVKIELEHSIAASSVRVSPGGGGTNNQPWITEEEVETIEKDWVF</sequence>
<dbReference type="PATRIC" id="fig|1346330.5.peg.4093"/>